<accession>A0A397ZT93</accession>
<proteinExistence type="predicted"/>
<dbReference type="PANTHER" id="PTHR34836:SF1">
    <property type="entry name" value="OS09G0428600 PROTEIN"/>
    <property type="match status" value="1"/>
</dbReference>
<feature type="non-terminal residue" evidence="1">
    <location>
        <position position="1"/>
    </location>
</feature>
<dbReference type="Proteomes" id="UP000264353">
    <property type="component" value="Chromosome A4"/>
</dbReference>
<dbReference type="AlphaFoldDB" id="A0A397ZT93"/>
<dbReference type="PANTHER" id="PTHR34836">
    <property type="entry name" value="OS06G0188250 PROTEIN"/>
    <property type="match status" value="1"/>
</dbReference>
<sequence length="72" mass="7956">KNPTSEIKIGIVLDLQTPFSKICLTSINMSLSDFYENHSNYTTRIAIHVRDSLEDAVQASAADKHFGFGANL</sequence>
<evidence type="ECO:0000313" key="1">
    <source>
        <dbReference type="EMBL" id="RID66620.1"/>
    </source>
</evidence>
<protein>
    <recommendedName>
        <fullName evidence="3">Receptor ligand binding region domain-containing protein</fullName>
    </recommendedName>
</protein>
<evidence type="ECO:0008006" key="3">
    <source>
        <dbReference type="Google" id="ProtNLM"/>
    </source>
</evidence>
<organism evidence="1 2">
    <name type="scientific">Brassica campestris</name>
    <name type="common">Field mustard</name>
    <dbReference type="NCBI Taxonomy" id="3711"/>
    <lineage>
        <taxon>Eukaryota</taxon>
        <taxon>Viridiplantae</taxon>
        <taxon>Streptophyta</taxon>
        <taxon>Embryophyta</taxon>
        <taxon>Tracheophyta</taxon>
        <taxon>Spermatophyta</taxon>
        <taxon>Magnoliopsida</taxon>
        <taxon>eudicotyledons</taxon>
        <taxon>Gunneridae</taxon>
        <taxon>Pentapetalae</taxon>
        <taxon>rosids</taxon>
        <taxon>malvids</taxon>
        <taxon>Brassicales</taxon>
        <taxon>Brassicaceae</taxon>
        <taxon>Brassiceae</taxon>
        <taxon>Brassica</taxon>
    </lineage>
</organism>
<reference evidence="1 2" key="1">
    <citation type="submission" date="2018-06" db="EMBL/GenBank/DDBJ databases">
        <title>WGS assembly of Brassica rapa FPsc.</title>
        <authorList>
            <person name="Bowman J."/>
            <person name="Kohchi T."/>
            <person name="Yamato K."/>
            <person name="Jenkins J."/>
            <person name="Shu S."/>
            <person name="Ishizaki K."/>
            <person name="Yamaoka S."/>
            <person name="Nishihama R."/>
            <person name="Nakamura Y."/>
            <person name="Berger F."/>
            <person name="Adam C."/>
            <person name="Aki S."/>
            <person name="Althoff F."/>
            <person name="Araki T."/>
            <person name="Arteaga-Vazquez M."/>
            <person name="Balasubrmanian S."/>
            <person name="Bauer D."/>
            <person name="Boehm C."/>
            <person name="Briginshaw L."/>
            <person name="Caballero-Perez J."/>
            <person name="Catarino B."/>
            <person name="Chen F."/>
            <person name="Chiyoda S."/>
            <person name="Chovatia M."/>
            <person name="Davies K."/>
            <person name="Delmans M."/>
            <person name="Demura T."/>
            <person name="Dierschke T."/>
            <person name="Dolan L."/>
            <person name="Dorantes-Acosta A."/>
            <person name="Eklund D."/>
            <person name="Florent S."/>
            <person name="Flores-Sandoval E."/>
            <person name="Fujiyama A."/>
            <person name="Fukuzawa H."/>
            <person name="Galik B."/>
            <person name="Grimanelli D."/>
            <person name="Grimwood J."/>
            <person name="Grossniklaus U."/>
            <person name="Hamada T."/>
            <person name="Haseloff J."/>
            <person name="Hetherington A."/>
            <person name="Higo A."/>
            <person name="Hirakawa Y."/>
            <person name="Hundley H."/>
            <person name="Ikeda Y."/>
            <person name="Inoue K."/>
            <person name="Inoue S."/>
            <person name="Ishida S."/>
            <person name="Jia Q."/>
            <person name="Kakita M."/>
            <person name="Kanazawa T."/>
            <person name="Kawai Y."/>
            <person name="Kawashima T."/>
            <person name="Kennedy M."/>
            <person name="Kinose K."/>
            <person name="Kinoshita T."/>
            <person name="Kohara Y."/>
            <person name="Koide E."/>
            <person name="Komatsu K."/>
            <person name="Kopischke S."/>
            <person name="Kubo M."/>
            <person name="Kyozuka J."/>
            <person name="Lagercrantz U."/>
            <person name="Lin S."/>
            <person name="Lindquist E."/>
            <person name="Lipzen A."/>
            <person name="Lu C."/>
            <person name="Luna E."/>
            <person name="Martienssen R."/>
            <person name="Minamino N."/>
            <person name="Mizutani M."/>
            <person name="Mizutani M."/>
            <person name="Mochizuki N."/>
            <person name="Monte I."/>
            <person name="Mosher R."/>
            <person name="Nagasaki H."/>
            <person name="Nakagami H."/>
            <person name="Naramoto S."/>
            <person name="Nishitani K."/>
            <person name="Ohtani M."/>
            <person name="Okamoto T."/>
            <person name="Okumura M."/>
            <person name="Phillips J."/>
            <person name="Pollak B."/>
            <person name="Reinders A."/>
            <person name="Roevekamp M."/>
            <person name="Sano R."/>
            <person name="Sawa S."/>
            <person name="Schmid M."/>
            <person name="Shirakawa M."/>
            <person name="Solano R."/>
            <person name="Spunde A."/>
            <person name="Suetsugu N."/>
            <person name="Sugano S."/>
            <person name="Sugiyama A."/>
            <person name="Sun R."/>
            <person name="Suzuki Y."/>
            <person name="Takenaka M."/>
            <person name="Takezawa D."/>
            <person name="Tomogane H."/>
            <person name="Tsuzuki M."/>
            <person name="Ueda T."/>
            <person name="Umeda M."/>
            <person name="Ward J."/>
            <person name="Watanabe Y."/>
            <person name="Yazaki K."/>
            <person name="Yokoyama R."/>
            <person name="Yoshitake Y."/>
            <person name="Yotsui I."/>
            <person name="Zachgo S."/>
            <person name="Schmutz J."/>
        </authorList>
    </citation>
    <scope>NUCLEOTIDE SEQUENCE [LARGE SCALE GENOMIC DNA]</scope>
    <source>
        <strain evidence="2">cv. B-3</strain>
    </source>
</reference>
<dbReference type="EMBL" id="CM010631">
    <property type="protein sequence ID" value="RID66620.1"/>
    <property type="molecule type" value="Genomic_DNA"/>
</dbReference>
<dbReference type="InterPro" id="IPR015683">
    <property type="entry name" value="Ionotropic_Glu_rcpt"/>
</dbReference>
<name>A0A397ZT93_BRACM</name>
<evidence type="ECO:0000313" key="2">
    <source>
        <dbReference type="Proteomes" id="UP000264353"/>
    </source>
</evidence>
<gene>
    <name evidence="1" type="ORF">BRARA_D01747</name>
</gene>